<dbReference type="Pfam" id="PF05930">
    <property type="entry name" value="Phage_AlpA"/>
    <property type="match status" value="1"/>
</dbReference>
<dbReference type="InterPro" id="IPR052931">
    <property type="entry name" value="Prophage_regulatory_activator"/>
</dbReference>
<name>A0ABT6B7N3_9GAMM</name>
<reference evidence="1 2" key="1">
    <citation type="journal article" date="2024" name="Curr. Microbiol.">
        <title>Luteibacter sahnii sp. nov., A Novel Yellow-Colored Xanthomonadin Pigment Producing Probiotic Bacterium from Healthy Rice Seed Microbiome.</title>
        <authorList>
            <person name="Jaiswal G."/>
            <person name="Rana R."/>
            <person name="Nayak P.K."/>
            <person name="Chouhan R."/>
            <person name="Gandhi S.G."/>
            <person name="Patel H.K."/>
            <person name="Patil P.B."/>
        </authorList>
    </citation>
    <scope>NUCLEOTIDE SEQUENCE [LARGE SCALE GENOMIC DNA]</scope>
    <source>
        <strain evidence="1 2">PPL201</strain>
    </source>
</reference>
<dbReference type="PANTHER" id="PTHR36154:SF1">
    <property type="entry name" value="DNA-BINDING TRANSCRIPTIONAL ACTIVATOR ALPA"/>
    <property type="match status" value="1"/>
</dbReference>
<keyword evidence="2" id="KW-1185">Reference proteome</keyword>
<comment type="caution">
    <text evidence="1">The sequence shown here is derived from an EMBL/GenBank/DDBJ whole genome shotgun (WGS) entry which is preliminary data.</text>
</comment>
<gene>
    <name evidence="1" type="ORF">P3W24_03825</name>
</gene>
<dbReference type="EMBL" id="JARJJS010000001">
    <property type="protein sequence ID" value="MDF4024099.1"/>
    <property type="molecule type" value="Genomic_DNA"/>
</dbReference>
<organism evidence="1 2">
    <name type="scientific">Luteibacter sahnii</name>
    <dbReference type="NCBI Taxonomy" id="3021977"/>
    <lineage>
        <taxon>Bacteria</taxon>
        <taxon>Pseudomonadati</taxon>
        <taxon>Pseudomonadota</taxon>
        <taxon>Gammaproteobacteria</taxon>
        <taxon>Lysobacterales</taxon>
        <taxon>Rhodanobacteraceae</taxon>
        <taxon>Luteibacter</taxon>
    </lineage>
</organism>
<dbReference type="InterPro" id="IPR010260">
    <property type="entry name" value="AlpA"/>
</dbReference>
<dbReference type="PANTHER" id="PTHR36154">
    <property type="entry name" value="DNA-BINDING TRANSCRIPTIONAL ACTIVATOR ALPA"/>
    <property type="match status" value="1"/>
</dbReference>
<proteinExistence type="predicted"/>
<dbReference type="Proteomes" id="UP001528850">
    <property type="component" value="Unassembled WGS sequence"/>
</dbReference>
<protein>
    <submittedName>
        <fullName evidence="1">AlpA family phage regulatory protein</fullName>
    </submittedName>
</protein>
<dbReference type="Gene3D" id="1.10.238.160">
    <property type="match status" value="1"/>
</dbReference>
<evidence type="ECO:0000313" key="1">
    <source>
        <dbReference type="EMBL" id="MDF4024099.1"/>
    </source>
</evidence>
<sequence length="74" mass="8127">MAAEDNGSVPAVRNLIRLAEVQKRTALSRSSIYAKVAEGTFPRPVKRGSSSVWVDTEVQAWIDELIASRDQRAA</sequence>
<accession>A0ABT6B7N3</accession>
<evidence type="ECO:0000313" key="2">
    <source>
        <dbReference type="Proteomes" id="UP001528850"/>
    </source>
</evidence>